<dbReference type="NCBIfam" id="TIGR02530">
    <property type="entry name" value="flg_new"/>
    <property type="match status" value="1"/>
</dbReference>
<gene>
    <name evidence="1" type="ORF">EDD68_101120</name>
</gene>
<dbReference type="AlphaFoldDB" id="A0A4R3NAZ5"/>
<dbReference type="Proteomes" id="UP000294650">
    <property type="component" value="Unassembled WGS sequence"/>
</dbReference>
<keyword evidence="2" id="KW-1185">Reference proteome</keyword>
<keyword evidence="1" id="KW-0969">Cilium</keyword>
<keyword evidence="1" id="KW-0966">Cell projection</keyword>
<dbReference type="InterPro" id="IPR013367">
    <property type="entry name" value="Flagellar_put"/>
</dbReference>
<comment type="caution">
    <text evidence="1">The sequence shown here is derived from an EMBL/GenBank/DDBJ whole genome shotgun (WGS) entry which is preliminary data.</text>
</comment>
<organism evidence="1 2">
    <name type="scientific">Melghiribacillus thermohalophilus</name>
    <dbReference type="NCBI Taxonomy" id="1324956"/>
    <lineage>
        <taxon>Bacteria</taxon>
        <taxon>Bacillati</taxon>
        <taxon>Bacillota</taxon>
        <taxon>Bacilli</taxon>
        <taxon>Bacillales</taxon>
        <taxon>Bacillaceae</taxon>
        <taxon>Melghiribacillus</taxon>
    </lineage>
</organism>
<reference evidence="1 2" key="1">
    <citation type="submission" date="2019-03" db="EMBL/GenBank/DDBJ databases">
        <title>Genomic Encyclopedia of Type Strains, Phase IV (KMG-IV): sequencing the most valuable type-strain genomes for metagenomic binning, comparative biology and taxonomic classification.</title>
        <authorList>
            <person name="Goeker M."/>
        </authorList>
    </citation>
    <scope>NUCLEOTIDE SEQUENCE [LARGE SCALE GENOMIC DNA]</scope>
    <source>
        <strain evidence="1 2">DSM 25894</strain>
    </source>
</reference>
<evidence type="ECO:0000313" key="1">
    <source>
        <dbReference type="EMBL" id="TCT26767.1"/>
    </source>
</evidence>
<dbReference type="Pfam" id="PF12611">
    <property type="entry name" value="Flagellar_put"/>
    <property type="match status" value="1"/>
</dbReference>
<sequence>MVIMDHRVHQLQNHPLTIPGKPIQRKKAVGPTFQSYLDHAAGTLKVSKHAQKRMDERNIQISASTWNQIQEKVKEAKTKGVTDSIVILNQAALVVSAKNNTVITAMDRTEAGHQIFTNVNGAIILNDS</sequence>
<dbReference type="EMBL" id="SMAN01000001">
    <property type="protein sequence ID" value="TCT26767.1"/>
    <property type="molecule type" value="Genomic_DNA"/>
</dbReference>
<protein>
    <submittedName>
        <fullName evidence="1">Flagellar operon protein</fullName>
    </submittedName>
</protein>
<keyword evidence="1" id="KW-0282">Flagellum</keyword>
<name>A0A4R3NAZ5_9BACI</name>
<proteinExistence type="predicted"/>
<evidence type="ECO:0000313" key="2">
    <source>
        <dbReference type="Proteomes" id="UP000294650"/>
    </source>
</evidence>
<accession>A0A4R3NAZ5</accession>